<dbReference type="AlphaFoldDB" id="A0A2N5UXZ7"/>
<reference evidence="1 2" key="1">
    <citation type="submission" date="2017-11" db="EMBL/GenBank/DDBJ databases">
        <title>De novo assembly and phasing of dikaryotic genomes from two isolates of Puccinia coronata f. sp. avenae, the causal agent of oat crown rust.</title>
        <authorList>
            <person name="Miller M.E."/>
            <person name="Zhang Y."/>
            <person name="Omidvar V."/>
            <person name="Sperschneider J."/>
            <person name="Schwessinger B."/>
            <person name="Raley C."/>
            <person name="Palmer J.M."/>
            <person name="Garnica D."/>
            <person name="Upadhyaya N."/>
            <person name="Rathjen J."/>
            <person name="Taylor J.M."/>
            <person name="Park R.F."/>
            <person name="Dodds P.N."/>
            <person name="Hirsch C.D."/>
            <person name="Kianian S.F."/>
            <person name="Figueroa M."/>
        </authorList>
    </citation>
    <scope>NUCLEOTIDE SEQUENCE [LARGE SCALE GENOMIC DNA]</scope>
    <source>
        <strain evidence="1">12NC29</strain>
    </source>
</reference>
<evidence type="ECO:0000313" key="1">
    <source>
        <dbReference type="EMBL" id="PLW42631.1"/>
    </source>
</evidence>
<proteinExistence type="predicted"/>
<accession>A0A2N5UXZ7</accession>
<dbReference type="Proteomes" id="UP000235388">
    <property type="component" value="Unassembled WGS sequence"/>
</dbReference>
<gene>
    <name evidence="1" type="ORF">PCANC_11770</name>
</gene>
<sequence>MRRARSLNHPCVALDPGKIPSYSDSIQVLDGFRRNEGREEINYQELTGSVVLDCILFPSSQTFISPPTSRADLPHRKEFEVIKIAAGEWKDGEFPGDITGNELWEWKVYKMPGKVKDTEHLNFGSANSDSHLGVSKSRTEPGYCEIYNASMAPQVYAVRQAQSPNGWYRKNIDSLTTHLIEDQHVTVFHRKGLPKLD</sequence>
<keyword evidence="2" id="KW-1185">Reference proteome</keyword>
<dbReference type="EMBL" id="PGCJ01000156">
    <property type="protein sequence ID" value="PLW42631.1"/>
    <property type="molecule type" value="Genomic_DNA"/>
</dbReference>
<comment type="caution">
    <text evidence="1">The sequence shown here is derived from an EMBL/GenBank/DDBJ whole genome shotgun (WGS) entry which is preliminary data.</text>
</comment>
<protein>
    <submittedName>
        <fullName evidence="1">Uncharacterized protein</fullName>
    </submittedName>
</protein>
<organism evidence="1 2">
    <name type="scientific">Puccinia coronata f. sp. avenae</name>
    <dbReference type="NCBI Taxonomy" id="200324"/>
    <lineage>
        <taxon>Eukaryota</taxon>
        <taxon>Fungi</taxon>
        <taxon>Dikarya</taxon>
        <taxon>Basidiomycota</taxon>
        <taxon>Pucciniomycotina</taxon>
        <taxon>Pucciniomycetes</taxon>
        <taxon>Pucciniales</taxon>
        <taxon>Pucciniaceae</taxon>
        <taxon>Puccinia</taxon>
    </lineage>
</organism>
<evidence type="ECO:0000313" key="2">
    <source>
        <dbReference type="Proteomes" id="UP000235388"/>
    </source>
</evidence>
<name>A0A2N5UXZ7_9BASI</name>